<sequence length="98" mass="10440">MSLFDVVEPCAFKAADGRAVHHTRPGAMGVEIDDREAAPLVEAGKLVPHVADTAPPTDIAEKPFPDDVTADAVPETAEPEDGDEQPGPHGRRRGHRAR</sequence>
<evidence type="ECO:0000313" key="2">
    <source>
        <dbReference type="EMBL" id="MDV7014225.1"/>
    </source>
</evidence>
<name>A0AAE4REH5_MYCIT</name>
<organism evidence="2 3">
    <name type="scientific">Mycobacterium intracellulare</name>
    <dbReference type="NCBI Taxonomy" id="1767"/>
    <lineage>
        <taxon>Bacteria</taxon>
        <taxon>Bacillati</taxon>
        <taxon>Actinomycetota</taxon>
        <taxon>Actinomycetes</taxon>
        <taxon>Mycobacteriales</taxon>
        <taxon>Mycobacteriaceae</taxon>
        <taxon>Mycobacterium</taxon>
        <taxon>Mycobacterium avium complex (MAC)</taxon>
    </lineage>
</organism>
<comment type="caution">
    <text evidence="2">The sequence shown here is derived from an EMBL/GenBank/DDBJ whole genome shotgun (WGS) entry which is preliminary data.</text>
</comment>
<evidence type="ECO:0000313" key="3">
    <source>
        <dbReference type="Proteomes" id="UP001187143"/>
    </source>
</evidence>
<dbReference type="Proteomes" id="UP001187143">
    <property type="component" value="Unassembled WGS sequence"/>
</dbReference>
<feature type="compositionally biased region" description="Basic residues" evidence="1">
    <location>
        <begin position="89"/>
        <end position="98"/>
    </location>
</feature>
<gene>
    <name evidence="2" type="ORF">R4F53_18210</name>
</gene>
<dbReference type="RefSeq" id="WP_317728724.1">
    <property type="nucleotide sequence ID" value="NZ_JAWLLC010000033.1"/>
</dbReference>
<evidence type="ECO:0000256" key="1">
    <source>
        <dbReference type="SAM" id="MobiDB-lite"/>
    </source>
</evidence>
<proteinExistence type="predicted"/>
<dbReference type="EMBL" id="JAWLLD010000021">
    <property type="protein sequence ID" value="MDV7014225.1"/>
    <property type="molecule type" value="Genomic_DNA"/>
</dbReference>
<dbReference type="AlphaFoldDB" id="A0AAE4REH5"/>
<reference evidence="2" key="1">
    <citation type="submission" date="2023-10" db="EMBL/GenBank/DDBJ databases">
        <title>Characterization and genome sequence of Mycobacterium intracellulare ABSURDO, a novel pathogenic isolate with three colony morphotypes that vary in growth and acid-fastness.</title>
        <authorList>
            <person name="Jude B.A."/>
            <person name="Robinson R.T."/>
        </authorList>
    </citation>
    <scope>NUCLEOTIDE SEQUENCE</scope>
    <source>
        <strain evidence="2">ABSURDO Component B</strain>
    </source>
</reference>
<accession>A0AAE4REH5</accession>
<protein>
    <submittedName>
        <fullName evidence="2">Uncharacterized protein</fullName>
    </submittedName>
</protein>
<feature type="region of interest" description="Disordered" evidence="1">
    <location>
        <begin position="47"/>
        <end position="98"/>
    </location>
</feature>